<keyword evidence="2" id="KW-0813">Transport</keyword>
<dbReference type="InterPro" id="IPR050368">
    <property type="entry name" value="ClC-type_chloride_channel"/>
</dbReference>
<gene>
    <name evidence="12" type="ORF">SAMN05421783_11873</name>
</gene>
<dbReference type="STRING" id="1058.SAMN05421783_11873"/>
<evidence type="ECO:0000256" key="2">
    <source>
        <dbReference type="ARBA" id="ARBA00022448"/>
    </source>
</evidence>
<sequence length="758" mass="78454">MLWLAVAALPLLAGEDVGPIRSGDSLWKIADRIATEAGFSRDQVMVALLEANSEAFSPSCNVNGVLRVGAVLRVPSAERMGALDAATARRSIERQAREWAEHRRSGRALVCPTVLEQPAPESPAPVSVDGPSQADVAMPGDATRKPDRLPSHSPTESEVSPAVPDPTQAPEQASATATIRIDLETTGTHDPSASGYAALTRPTDGSVVPEPSLSPVSSIASGQTGDETCPCPSDPAGGEPPDQAGSAPSFVGESAWVASGEAPSHLPEGPLAPFWLLVPLVLGLLATSLVRRRPRAAAPLLDQSGTAAIAGAGSPGDAAALPPRGLPFLLALKDGDLVFLLLAALAGLLGALVTVVFREGIHGLEWLLVGHSGSLVVMALGLPPWQRLLLPAVGGLVAGLILEQIGGRLRGRTTTDYMEAVAVGDGWISVRQSLVKSASSLVTVASGGSIGREGAMVQLSAMVASTIGRVARFPRDRLRLLVAAGAAAGLAAAYNAPIAATLFVAEIVLGSIAIQHIGPLIVAAVIASVTVHDIMGYAPVYEIPAFSLVSDWELGLYVLLGIVAGHMAPIFLGLLGHSHRAFARLPMPLSARMALGGLIVGAISMYEPAVWGNGYSVVNTVLHEPWVWQALLTVMVLKMIATAATHGSGAVGGAFTPTLFVGALLGVLFGTAVHAVLPVGTGPPSAYAVVGMGAMLAATTHAPLMSIMMVFEMTMDYEIVLPLMLAVVTAHYTVRRYVDVAPMYAESLLPREADARRR</sequence>
<evidence type="ECO:0000256" key="6">
    <source>
        <dbReference type="ARBA" id="ARBA00023136"/>
    </source>
</evidence>
<name>A0A1H3A6R6_THIRO</name>
<dbReference type="Proteomes" id="UP000198816">
    <property type="component" value="Unassembled WGS sequence"/>
</dbReference>
<evidence type="ECO:0000313" key="12">
    <source>
        <dbReference type="EMBL" id="SDX24874.1"/>
    </source>
</evidence>
<dbReference type="AlphaFoldDB" id="A0A1H3A6R6"/>
<evidence type="ECO:0000256" key="5">
    <source>
        <dbReference type="ARBA" id="ARBA00023065"/>
    </source>
</evidence>
<dbReference type="Pfam" id="PF00654">
    <property type="entry name" value="Voltage_CLC"/>
    <property type="match status" value="1"/>
</dbReference>
<feature type="compositionally biased region" description="Low complexity" evidence="10">
    <location>
        <begin position="206"/>
        <end position="218"/>
    </location>
</feature>
<feature type="transmembrane region" description="Helical" evidence="11">
    <location>
        <begin position="626"/>
        <end position="647"/>
    </location>
</feature>
<feature type="transmembrane region" description="Helical" evidence="11">
    <location>
        <begin position="363"/>
        <end position="381"/>
    </location>
</feature>
<evidence type="ECO:0000256" key="9">
    <source>
        <dbReference type="ARBA" id="ARBA00023303"/>
    </source>
</evidence>
<dbReference type="PANTHER" id="PTHR43427">
    <property type="entry name" value="CHLORIDE CHANNEL PROTEIN CLC-E"/>
    <property type="match status" value="1"/>
</dbReference>
<dbReference type="CDD" id="cd00400">
    <property type="entry name" value="Voltage_gated_ClC"/>
    <property type="match status" value="1"/>
</dbReference>
<keyword evidence="7" id="KW-0869">Chloride channel</keyword>
<dbReference type="GO" id="GO:0034707">
    <property type="term" value="C:chloride channel complex"/>
    <property type="evidence" value="ECO:0007669"/>
    <property type="project" value="UniProtKB-KW"/>
</dbReference>
<feature type="transmembrane region" description="Helical" evidence="11">
    <location>
        <begin position="686"/>
        <end position="705"/>
    </location>
</feature>
<dbReference type="GO" id="GO:0005254">
    <property type="term" value="F:chloride channel activity"/>
    <property type="evidence" value="ECO:0007669"/>
    <property type="project" value="UniProtKB-KW"/>
</dbReference>
<dbReference type="EMBL" id="FNNZ01000018">
    <property type="protein sequence ID" value="SDX24874.1"/>
    <property type="molecule type" value="Genomic_DNA"/>
</dbReference>
<evidence type="ECO:0000256" key="10">
    <source>
        <dbReference type="SAM" id="MobiDB-lite"/>
    </source>
</evidence>
<feature type="transmembrane region" description="Helical" evidence="11">
    <location>
        <begin position="517"/>
        <end position="535"/>
    </location>
</feature>
<keyword evidence="6 11" id="KW-0472">Membrane</keyword>
<dbReference type="PRINTS" id="PR00762">
    <property type="entry name" value="CLCHANNEL"/>
</dbReference>
<keyword evidence="4 11" id="KW-1133">Transmembrane helix</keyword>
<keyword evidence="9" id="KW-0407">Ion channel</keyword>
<feature type="transmembrane region" description="Helical" evidence="11">
    <location>
        <begin position="555"/>
        <end position="577"/>
    </location>
</feature>
<evidence type="ECO:0000256" key="11">
    <source>
        <dbReference type="SAM" id="Phobius"/>
    </source>
</evidence>
<comment type="subcellular location">
    <subcellularLocation>
        <location evidence="1">Membrane</location>
        <topology evidence="1">Multi-pass membrane protein</topology>
    </subcellularLocation>
</comment>
<dbReference type="GO" id="GO:0005886">
    <property type="term" value="C:plasma membrane"/>
    <property type="evidence" value="ECO:0007669"/>
    <property type="project" value="TreeGrafter"/>
</dbReference>
<feature type="transmembrane region" description="Helical" evidence="11">
    <location>
        <begin position="337"/>
        <end position="357"/>
    </location>
</feature>
<dbReference type="NCBIfam" id="NF002505">
    <property type="entry name" value="PRK01862.1"/>
    <property type="match status" value="1"/>
</dbReference>
<keyword evidence="13" id="KW-1185">Reference proteome</keyword>
<feature type="transmembrane region" description="Helical" evidence="11">
    <location>
        <begin position="480"/>
        <end position="505"/>
    </location>
</feature>
<dbReference type="SUPFAM" id="SSF81340">
    <property type="entry name" value="Clc chloride channel"/>
    <property type="match status" value="1"/>
</dbReference>
<evidence type="ECO:0000256" key="7">
    <source>
        <dbReference type="ARBA" id="ARBA00023173"/>
    </source>
</evidence>
<keyword evidence="3 11" id="KW-0812">Transmembrane</keyword>
<keyword evidence="5" id="KW-0406">Ion transport</keyword>
<dbReference type="PANTHER" id="PTHR43427:SF6">
    <property type="entry name" value="CHLORIDE CHANNEL PROTEIN CLC-E"/>
    <property type="match status" value="1"/>
</dbReference>
<evidence type="ECO:0000256" key="8">
    <source>
        <dbReference type="ARBA" id="ARBA00023214"/>
    </source>
</evidence>
<dbReference type="Gene3D" id="1.10.3080.10">
    <property type="entry name" value="Clc chloride channel"/>
    <property type="match status" value="1"/>
</dbReference>
<keyword evidence="8" id="KW-0868">Chloride</keyword>
<dbReference type="InterPro" id="IPR001807">
    <property type="entry name" value="ClC"/>
</dbReference>
<feature type="transmembrane region" description="Helical" evidence="11">
    <location>
        <begin position="717"/>
        <end position="734"/>
    </location>
</feature>
<evidence type="ECO:0000256" key="4">
    <source>
        <dbReference type="ARBA" id="ARBA00022989"/>
    </source>
</evidence>
<dbReference type="InterPro" id="IPR020012">
    <property type="entry name" value="LysM_FimV"/>
</dbReference>
<proteinExistence type="predicted"/>
<dbReference type="RefSeq" id="WP_245731933.1">
    <property type="nucleotide sequence ID" value="NZ_FNNZ01000018.1"/>
</dbReference>
<dbReference type="NCBIfam" id="TIGR03505">
    <property type="entry name" value="FimV_core"/>
    <property type="match status" value="1"/>
</dbReference>
<evidence type="ECO:0000256" key="3">
    <source>
        <dbReference type="ARBA" id="ARBA00022692"/>
    </source>
</evidence>
<reference evidence="13" key="1">
    <citation type="submission" date="2016-10" db="EMBL/GenBank/DDBJ databases">
        <authorList>
            <person name="Varghese N."/>
            <person name="Submissions S."/>
        </authorList>
    </citation>
    <scope>NUCLEOTIDE SEQUENCE [LARGE SCALE GENOMIC DNA]</scope>
    <source>
        <strain evidence="13">DSM 217</strain>
    </source>
</reference>
<organism evidence="12 13">
    <name type="scientific">Thiocapsa roseopersicina</name>
    <dbReference type="NCBI Taxonomy" id="1058"/>
    <lineage>
        <taxon>Bacteria</taxon>
        <taxon>Pseudomonadati</taxon>
        <taxon>Pseudomonadota</taxon>
        <taxon>Gammaproteobacteria</taxon>
        <taxon>Chromatiales</taxon>
        <taxon>Chromatiaceae</taxon>
        <taxon>Thiocapsa</taxon>
    </lineage>
</organism>
<evidence type="ECO:0000256" key="1">
    <source>
        <dbReference type="ARBA" id="ARBA00004141"/>
    </source>
</evidence>
<feature type="region of interest" description="Disordered" evidence="10">
    <location>
        <begin position="110"/>
        <end position="249"/>
    </location>
</feature>
<dbReference type="InterPro" id="IPR014743">
    <property type="entry name" value="Cl-channel_core"/>
</dbReference>
<protein>
    <submittedName>
        <fullName evidence="12">FimV N-terminal domain-containing protein</fullName>
    </submittedName>
</protein>
<accession>A0A1H3A6R6</accession>
<feature type="transmembrane region" description="Helical" evidence="11">
    <location>
        <begin position="589"/>
        <end position="606"/>
    </location>
</feature>
<evidence type="ECO:0000313" key="13">
    <source>
        <dbReference type="Proteomes" id="UP000198816"/>
    </source>
</evidence>
<feature type="transmembrane region" description="Helical" evidence="11">
    <location>
        <begin position="659"/>
        <end position="680"/>
    </location>
</feature>